<protein>
    <submittedName>
        <fullName evidence="2">Uncharacterized protein</fullName>
    </submittedName>
</protein>
<evidence type="ECO:0000256" key="1">
    <source>
        <dbReference type="SAM" id="Phobius"/>
    </source>
</evidence>
<keyword evidence="1" id="KW-1133">Transmembrane helix</keyword>
<keyword evidence="1" id="KW-0812">Transmembrane</keyword>
<dbReference type="InterPro" id="IPR021109">
    <property type="entry name" value="Peptidase_aspartic_dom_sf"/>
</dbReference>
<reference evidence="2 3" key="1">
    <citation type="submission" date="2018-08" db="EMBL/GenBank/DDBJ databases">
        <title>Genome and evolution of the arbuscular mycorrhizal fungus Diversispora epigaea (formerly Glomus versiforme) and its bacterial endosymbionts.</title>
        <authorList>
            <person name="Sun X."/>
            <person name="Fei Z."/>
            <person name="Harrison M."/>
        </authorList>
    </citation>
    <scope>NUCLEOTIDE SEQUENCE [LARGE SCALE GENOMIC DNA]</scope>
    <source>
        <strain evidence="2 3">IT104</strain>
    </source>
</reference>
<keyword evidence="1" id="KW-0472">Membrane</keyword>
<dbReference type="STRING" id="1348612.A0A397IXI7"/>
<dbReference type="OrthoDB" id="422081at2759"/>
<gene>
    <name evidence="2" type="ORF">Glove_174g132</name>
</gene>
<feature type="transmembrane region" description="Helical" evidence="1">
    <location>
        <begin position="193"/>
        <end position="212"/>
    </location>
</feature>
<evidence type="ECO:0000313" key="3">
    <source>
        <dbReference type="Proteomes" id="UP000266861"/>
    </source>
</evidence>
<dbReference type="Proteomes" id="UP000266861">
    <property type="component" value="Unassembled WGS sequence"/>
</dbReference>
<proteinExistence type="predicted"/>
<organism evidence="2 3">
    <name type="scientific">Diversispora epigaea</name>
    <dbReference type="NCBI Taxonomy" id="1348612"/>
    <lineage>
        <taxon>Eukaryota</taxon>
        <taxon>Fungi</taxon>
        <taxon>Fungi incertae sedis</taxon>
        <taxon>Mucoromycota</taxon>
        <taxon>Glomeromycotina</taxon>
        <taxon>Glomeromycetes</taxon>
        <taxon>Diversisporales</taxon>
        <taxon>Diversisporaceae</taxon>
        <taxon>Diversispora</taxon>
    </lineage>
</organism>
<sequence length="217" mass="25183">MSKNIIDEIDSILYPVQMFDLLLPDVHSKEIHEEISKKLNIKYLSNSLHTEVKYVRGIIFGPYFRIFISLPVQIKQEVKNVHFLIDTGSPTTFICEEVYESFKVTMLDSSVYRVHINNIPILAQLPPINSHFTDVNLLGTEFLKIFDAKLTMDFENEYVFLSFSSFNITTQNEFNSFNITTQNGEQKFFQLKYILGGIVGFGLFCLSLFFILKKKLH</sequence>
<dbReference type="AlphaFoldDB" id="A0A397IXI7"/>
<name>A0A397IXI7_9GLOM</name>
<dbReference type="EMBL" id="PQFF01000164">
    <property type="protein sequence ID" value="RHZ77583.1"/>
    <property type="molecule type" value="Genomic_DNA"/>
</dbReference>
<dbReference type="SUPFAM" id="SSF50630">
    <property type="entry name" value="Acid proteases"/>
    <property type="match status" value="1"/>
</dbReference>
<comment type="caution">
    <text evidence="2">The sequence shown here is derived from an EMBL/GenBank/DDBJ whole genome shotgun (WGS) entry which is preliminary data.</text>
</comment>
<accession>A0A397IXI7</accession>
<keyword evidence="3" id="KW-1185">Reference proteome</keyword>
<evidence type="ECO:0000313" key="2">
    <source>
        <dbReference type="EMBL" id="RHZ77583.1"/>
    </source>
</evidence>